<dbReference type="eggNOG" id="COG3478">
    <property type="taxonomic scope" value="Bacteria"/>
</dbReference>
<dbReference type="InterPro" id="IPR018652">
    <property type="entry name" value="DUF2082_NA-bd_Znr"/>
</dbReference>
<dbReference type="OrthoDB" id="6293663at2"/>
<evidence type="ECO:0000313" key="2">
    <source>
        <dbReference type="Proteomes" id="UP000029392"/>
    </source>
</evidence>
<evidence type="ECO:0000313" key="1">
    <source>
        <dbReference type="EMBL" id="KFN45331.1"/>
    </source>
</evidence>
<sequence>MSSYICTKCGGTEYSRNEIRTEGGLLSAAFDISTNRFTAVSCENCGFTELYRTNVGAGSKIFDFLVS</sequence>
<comment type="caution">
    <text evidence="1">The sequence shown here is derived from an EMBL/GenBank/DDBJ whole genome shotgun (WGS) entry which is preliminary data.</text>
</comment>
<dbReference type="Pfam" id="PF09855">
    <property type="entry name" value="Zn_ribbon_13"/>
    <property type="match status" value="1"/>
</dbReference>
<dbReference type="Proteomes" id="UP000029392">
    <property type="component" value="Unassembled WGS sequence"/>
</dbReference>
<gene>
    <name evidence="1" type="ORF">N790_10130</name>
</gene>
<protein>
    <recommendedName>
        <fullName evidence="3">GTP-binding protein</fullName>
    </recommendedName>
</protein>
<proteinExistence type="predicted"/>
<dbReference type="STRING" id="1384054.N790_10130"/>
<keyword evidence="2" id="KW-1185">Reference proteome</keyword>
<evidence type="ECO:0008006" key="3">
    <source>
        <dbReference type="Google" id="ProtNLM"/>
    </source>
</evidence>
<accession>A0A091B0V7</accession>
<dbReference type="EMBL" id="AVCH01000184">
    <property type="protein sequence ID" value="KFN45331.1"/>
    <property type="molecule type" value="Genomic_DNA"/>
</dbReference>
<reference evidence="1 2" key="1">
    <citation type="submission" date="2013-09" db="EMBL/GenBank/DDBJ databases">
        <title>Genome sequencing of Arenimonas malthae.</title>
        <authorList>
            <person name="Chen F."/>
            <person name="Wang G."/>
        </authorList>
    </citation>
    <scope>NUCLEOTIDE SEQUENCE [LARGE SCALE GENOMIC DNA]</scope>
    <source>
        <strain evidence="1 2">CC-JY-1</strain>
    </source>
</reference>
<name>A0A091B0V7_9GAMM</name>
<dbReference type="RefSeq" id="WP_043804392.1">
    <property type="nucleotide sequence ID" value="NZ_AVCH01000184.1"/>
</dbReference>
<dbReference type="PATRIC" id="fig|1384054.3.peg.2185"/>
<dbReference type="AlphaFoldDB" id="A0A091B0V7"/>
<organism evidence="1 2">
    <name type="scientific">Arenimonas malthae CC-JY-1</name>
    <dbReference type="NCBI Taxonomy" id="1384054"/>
    <lineage>
        <taxon>Bacteria</taxon>
        <taxon>Pseudomonadati</taxon>
        <taxon>Pseudomonadota</taxon>
        <taxon>Gammaproteobacteria</taxon>
        <taxon>Lysobacterales</taxon>
        <taxon>Lysobacteraceae</taxon>
        <taxon>Arenimonas</taxon>
    </lineage>
</organism>